<evidence type="ECO:0000256" key="1">
    <source>
        <dbReference type="ARBA" id="ARBA00007789"/>
    </source>
</evidence>
<feature type="domain" description="Luciferase-like" evidence="3">
    <location>
        <begin position="13"/>
        <end position="305"/>
    </location>
</feature>
<keyword evidence="4" id="KW-0560">Oxidoreductase</keyword>
<gene>
    <name evidence="4" type="ORF">ACFQKB_45275</name>
</gene>
<dbReference type="RefSeq" id="WP_160825216.1">
    <property type="nucleotide sequence ID" value="NZ_JBHSXS010000066.1"/>
</dbReference>
<dbReference type="Gene3D" id="3.20.20.30">
    <property type="entry name" value="Luciferase-like domain"/>
    <property type="match status" value="1"/>
</dbReference>
<dbReference type="InterPro" id="IPR036661">
    <property type="entry name" value="Luciferase-like_sf"/>
</dbReference>
<dbReference type="InterPro" id="IPR050766">
    <property type="entry name" value="Bact_Lucif_Oxidored"/>
</dbReference>
<comment type="similarity">
    <text evidence="1">To bacterial alkanal monooxygenase alpha and beta chains.</text>
</comment>
<dbReference type="NCBIfam" id="TIGR03558">
    <property type="entry name" value="oxido_grp_1"/>
    <property type="match status" value="1"/>
</dbReference>
<dbReference type="PANTHER" id="PTHR30137:SF6">
    <property type="entry name" value="LUCIFERASE-LIKE MONOOXYGENASE"/>
    <property type="match status" value="1"/>
</dbReference>
<protein>
    <submittedName>
        <fullName evidence="4">LLM class flavin-dependent oxidoreductase</fullName>
        <ecNumber evidence="4">1.-.-.-</ecNumber>
    </submittedName>
</protein>
<accession>A0ABW2CYX8</accession>
<feature type="region of interest" description="Disordered" evidence="2">
    <location>
        <begin position="334"/>
        <end position="367"/>
    </location>
</feature>
<reference evidence="5" key="1">
    <citation type="journal article" date="2019" name="Int. J. Syst. Evol. Microbiol.">
        <title>The Global Catalogue of Microorganisms (GCM) 10K type strain sequencing project: providing services to taxonomists for standard genome sequencing and annotation.</title>
        <authorList>
            <consortium name="The Broad Institute Genomics Platform"/>
            <consortium name="The Broad Institute Genome Sequencing Center for Infectious Disease"/>
            <person name="Wu L."/>
            <person name="Ma J."/>
        </authorList>
    </citation>
    <scope>NUCLEOTIDE SEQUENCE [LARGE SCALE GENOMIC DNA]</scope>
    <source>
        <strain evidence="5">JCM 3369</strain>
    </source>
</reference>
<evidence type="ECO:0000259" key="3">
    <source>
        <dbReference type="Pfam" id="PF00296"/>
    </source>
</evidence>
<dbReference type="InterPro" id="IPR011251">
    <property type="entry name" value="Luciferase-like_dom"/>
</dbReference>
<evidence type="ECO:0000313" key="4">
    <source>
        <dbReference type="EMBL" id="MFC6887044.1"/>
    </source>
</evidence>
<proteinExistence type="predicted"/>
<dbReference type="PANTHER" id="PTHR30137">
    <property type="entry name" value="LUCIFERASE-LIKE MONOOXYGENASE"/>
    <property type="match status" value="1"/>
</dbReference>
<name>A0ABW2CYX8_9ACTN</name>
<dbReference type="InterPro" id="IPR019949">
    <property type="entry name" value="CmoO-like"/>
</dbReference>
<evidence type="ECO:0000256" key="2">
    <source>
        <dbReference type="SAM" id="MobiDB-lite"/>
    </source>
</evidence>
<evidence type="ECO:0000313" key="5">
    <source>
        <dbReference type="Proteomes" id="UP001596380"/>
    </source>
</evidence>
<dbReference type="EMBL" id="JBHSXS010000066">
    <property type="protein sequence ID" value="MFC6887044.1"/>
    <property type="molecule type" value="Genomic_DNA"/>
</dbReference>
<feature type="compositionally biased region" description="Low complexity" evidence="2">
    <location>
        <begin position="334"/>
        <end position="346"/>
    </location>
</feature>
<dbReference type="Pfam" id="PF00296">
    <property type="entry name" value="Bac_luciferase"/>
    <property type="match status" value="1"/>
</dbReference>
<dbReference type="CDD" id="cd00347">
    <property type="entry name" value="Flavin_utilizing_monoxygenases"/>
    <property type="match status" value="1"/>
</dbReference>
<dbReference type="EC" id="1.-.-.-" evidence="4"/>
<sequence>MTVLSILDTAPVWRGSSPARALRESLRTAVEAERMGYHRYWAAEHHNAPFIASCAPPVLVAQLAAATSRLRVGSGGVMLPNHPPLVVAEQFGTLAALNPGRVDLGVGRSPGTDMTTARALRRVSSPPGSEAYRDQVRELARYLDPRPDDHVVAVPAADGDGDGPDLWLLGSSPDSGRFAGELGVPFAFAHHVRPENAAPALRAYREAFRPSAARPEPRTLIACSVIVADTAERAAWLAGPTRVIVAQSLQGTRNGPNLTPEEAAAIRWTDAEEAVLRSSTAHHVVGDPDGARDRLEAVLADTGADELMVLTLVHDVDERLRSYELLAEAMRAEPPALAGASAPAGAEARRHAGGRSRAYAGTRATPA</sequence>
<organism evidence="4 5">
    <name type="scientific">Actinomadura yumaensis</name>
    <dbReference type="NCBI Taxonomy" id="111807"/>
    <lineage>
        <taxon>Bacteria</taxon>
        <taxon>Bacillati</taxon>
        <taxon>Actinomycetota</taxon>
        <taxon>Actinomycetes</taxon>
        <taxon>Streptosporangiales</taxon>
        <taxon>Thermomonosporaceae</taxon>
        <taxon>Actinomadura</taxon>
    </lineage>
</organism>
<dbReference type="Proteomes" id="UP001596380">
    <property type="component" value="Unassembled WGS sequence"/>
</dbReference>
<keyword evidence="5" id="KW-1185">Reference proteome</keyword>
<comment type="caution">
    <text evidence="4">The sequence shown here is derived from an EMBL/GenBank/DDBJ whole genome shotgun (WGS) entry which is preliminary data.</text>
</comment>
<dbReference type="SUPFAM" id="SSF51679">
    <property type="entry name" value="Bacterial luciferase-like"/>
    <property type="match status" value="1"/>
</dbReference>
<dbReference type="GO" id="GO:0016491">
    <property type="term" value="F:oxidoreductase activity"/>
    <property type="evidence" value="ECO:0007669"/>
    <property type="project" value="UniProtKB-KW"/>
</dbReference>